<evidence type="ECO:0000256" key="3">
    <source>
        <dbReference type="ARBA" id="ARBA00023163"/>
    </source>
</evidence>
<reference evidence="5 6" key="1">
    <citation type="journal article" date="2020" name="Int. J. Syst. Evol. Microbiol.">
        <title>Description and complete genome sequences of Bradyrhizobium symbiodeficiens sp. nov., a non-symbiotic bacterium associated with legumes native to Canada.</title>
        <authorList>
            <person name="Bromfield E.S.P."/>
            <person name="Cloutier S."/>
            <person name="Nguyen H.D.T."/>
        </authorList>
    </citation>
    <scope>NUCLEOTIDE SEQUENCE [LARGE SCALE GENOMIC DNA]</scope>
    <source>
        <strain evidence="5 6">101S1MB</strain>
    </source>
</reference>
<evidence type="ECO:0000313" key="6">
    <source>
        <dbReference type="Proteomes" id="UP000500895"/>
    </source>
</evidence>
<evidence type="ECO:0000259" key="4">
    <source>
        <dbReference type="PROSITE" id="PS01124"/>
    </source>
</evidence>
<evidence type="ECO:0000313" key="5">
    <source>
        <dbReference type="EMBL" id="QIP06365.1"/>
    </source>
</evidence>
<protein>
    <submittedName>
        <fullName evidence="5">Helix-turn-helix domain-containing protein</fullName>
    </submittedName>
</protein>
<dbReference type="GO" id="GO:0043565">
    <property type="term" value="F:sequence-specific DNA binding"/>
    <property type="evidence" value="ECO:0007669"/>
    <property type="project" value="InterPro"/>
</dbReference>
<proteinExistence type="predicted"/>
<dbReference type="Pfam" id="PF14525">
    <property type="entry name" value="AraC_binding_2"/>
    <property type="match status" value="1"/>
</dbReference>
<dbReference type="Pfam" id="PF12833">
    <property type="entry name" value="HTH_18"/>
    <property type="match status" value="1"/>
</dbReference>
<evidence type="ECO:0000256" key="1">
    <source>
        <dbReference type="ARBA" id="ARBA00023015"/>
    </source>
</evidence>
<dbReference type="InterPro" id="IPR050204">
    <property type="entry name" value="AraC_XylS_family_regulators"/>
</dbReference>
<evidence type="ECO:0000256" key="2">
    <source>
        <dbReference type="ARBA" id="ARBA00023125"/>
    </source>
</evidence>
<organism evidence="5 6">
    <name type="scientific">Bradyrhizobium symbiodeficiens</name>
    <dbReference type="NCBI Taxonomy" id="1404367"/>
    <lineage>
        <taxon>Bacteria</taxon>
        <taxon>Pseudomonadati</taxon>
        <taxon>Pseudomonadota</taxon>
        <taxon>Alphaproteobacteria</taxon>
        <taxon>Hyphomicrobiales</taxon>
        <taxon>Nitrobacteraceae</taxon>
        <taxon>Bradyrhizobium</taxon>
    </lineage>
</organism>
<feature type="domain" description="HTH araC/xylS-type" evidence="4">
    <location>
        <begin position="225"/>
        <end position="326"/>
    </location>
</feature>
<dbReference type="InterPro" id="IPR018060">
    <property type="entry name" value="HTH_AraC"/>
</dbReference>
<sequence length="326" mass="35891">MQQIERAVSSRQSAWNTAGVRPDEQFAYYREAICQAFMNLTPEPAAAAGFPASVGHVRLGDAAINRVSFPAHVVRRSAADIAASDRSCFYLNLKLAGRCRIQQDGREISLSPGQVGIFDSDRQFALLHDRGPQLQVASFWVPEGALRERLPASFDVAASRVSDDPFVGHLIVETARTLSDGALRMTEQEGVRLFRALIELVAVSLSRRSRAGAAASESLADATTLALKRAIHRRLREPGLAVADVAEAVGISERYVHKLLARSGSSFTDYVINHRLDGAARDLGDPEMAARAIGTIAFDWGFSDLSHFTRRFKQRFGCRPRDWRAR</sequence>
<dbReference type="PRINTS" id="PR00032">
    <property type="entry name" value="HTHARAC"/>
</dbReference>
<dbReference type="RefSeq" id="WP_166467401.1">
    <property type="nucleotide sequence ID" value="NZ_CP050066.2"/>
</dbReference>
<dbReference type="EMBL" id="CP050066">
    <property type="protein sequence ID" value="QIP06365.1"/>
    <property type="molecule type" value="Genomic_DNA"/>
</dbReference>
<dbReference type="PANTHER" id="PTHR46796">
    <property type="entry name" value="HTH-TYPE TRANSCRIPTIONAL ACTIVATOR RHAS-RELATED"/>
    <property type="match status" value="1"/>
</dbReference>
<keyword evidence="1" id="KW-0805">Transcription regulation</keyword>
<dbReference type="AlphaFoldDB" id="A0A6G9A239"/>
<dbReference type="Proteomes" id="UP000500895">
    <property type="component" value="Chromosome"/>
</dbReference>
<dbReference type="PROSITE" id="PS01124">
    <property type="entry name" value="HTH_ARAC_FAMILY_2"/>
    <property type="match status" value="1"/>
</dbReference>
<dbReference type="InterPro" id="IPR020449">
    <property type="entry name" value="Tscrpt_reg_AraC-type_HTH"/>
</dbReference>
<keyword evidence="2" id="KW-0238">DNA-binding</keyword>
<keyword evidence="3" id="KW-0804">Transcription</keyword>
<gene>
    <name evidence="5" type="ORF">HAV00_08950</name>
</gene>
<dbReference type="SMART" id="SM00342">
    <property type="entry name" value="HTH_ARAC"/>
    <property type="match status" value="1"/>
</dbReference>
<dbReference type="GO" id="GO:0003700">
    <property type="term" value="F:DNA-binding transcription factor activity"/>
    <property type="evidence" value="ECO:0007669"/>
    <property type="project" value="InterPro"/>
</dbReference>
<dbReference type="PANTHER" id="PTHR46796:SF6">
    <property type="entry name" value="ARAC SUBFAMILY"/>
    <property type="match status" value="1"/>
</dbReference>
<name>A0A6G9A239_9BRAD</name>
<dbReference type="InterPro" id="IPR035418">
    <property type="entry name" value="AraC-bd_2"/>
</dbReference>
<accession>A0A6G9A239</accession>
<dbReference type="InterPro" id="IPR009057">
    <property type="entry name" value="Homeodomain-like_sf"/>
</dbReference>
<dbReference type="SUPFAM" id="SSF46689">
    <property type="entry name" value="Homeodomain-like"/>
    <property type="match status" value="1"/>
</dbReference>
<dbReference type="Gene3D" id="1.10.10.60">
    <property type="entry name" value="Homeodomain-like"/>
    <property type="match status" value="1"/>
</dbReference>